<dbReference type="SUPFAM" id="SSF46689">
    <property type="entry name" value="Homeodomain-like"/>
    <property type="match status" value="1"/>
</dbReference>
<evidence type="ECO:0000256" key="1">
    <source>
        <dbReference type="ARBA" id="ARBA00023125"/>
    </source>
</evidence>
<dbReference type="GO" id="GO:0003700">
    <property type="term" value="F:DNA-binding transcription factor activity"/>
    <property type="evidence" value="ECO:0007669"/>
    <property type="project" value="TreeGrafter"/>
</dbReference>
<feature type="DNA-binding region" description="H-T-H motif" evidence="2">
    <location>
        <begin position="36"/>
        <end position="55"/>
    </location>
</feature>
<keyword evidence="5" id="KW-1185">Reference proteome</keyword>
<dbReference type="AlphaFoldDB" id="A0A1H3GMT9"/>
<reference evidence="5" key="1">
    <citation type="submission" date="2016-10" db="EMBL/GenBank/DDBJ databases">
        <authorList>
            <person name="Varghese N."/>
            <person name="Submissions S."/>
        </authorList>
    </citation>
    <scope>NUCLEOTIDE SEQUENCE [LARGE SCALE GENOMIC DNA]</scope>
    <source>
        <strain evidence="5">CGMCC 4.3530</strain>
    </source>
</reference>
<sequence>MAEGARDRSLERRQRGQRILDAAAELILRWGYDKTTLDDVARLAGVSKGTIHLHWKNRERLFLVLLRRERVGLLAEVRRRVVESPQQPSLHELLLHTALVYQRHPLLMAVLTRDMDVIGKLARTEKAAQAGEAMRSDFVRYLEVLHARGLIRTDLGLAETVQLVSSVFLGFFLAPPLVPAEFAVSDETRAQLLAETVCQALATGRESTSEDARDLAATTVSYLDESLSNAEAKYRALLGAGE</sequence>
<dbReference type="PANTHER" id="PTHR30055">
    <property type="entry name" value="HTH-TYPE TRANSCRIPTIONAL REGULATOR RUTR"/>
    <property type="match status" value="1"/>
</dbReference>
<dbReference type="Proteomes" id="UP000199529">
    <property type="component" value="Unassembled WGS sequence"/>
</dbReference>
<dbReference type="InterPro" id="IPR050109">
    <property type="entry name" value="HTH-type_TetR-like_transc_reg"/>
</dbReference>
<dbReference type="GO" id="GO:0000976">
    <property type="term" value="F:transcription cis-regulatory region binding"/>
    <property type="evidence" value="ECO:0007669"/>
    <property type="project" value="TreeGrafter"/>
</dbReference>
<feature type="domain" description="HTH tetR-type" evidence="3">
    <location>
        <begin position="13"/>
        <end position="73"/>
    </location>
</feature>
<protein>
    <submittedName>
        <fullName evidence="4">Transcriptional regulator, TetR family</fullName>
    </submittedName>
</protein>
<dbReference type="RefSeq" id="WP_177226604.1">
    <property type="nucleotide sequence ID" value="NZ_FNOK01000019.1"/>
</dbReference>
<dbReference type="PROSITE" id="PS50977">
    <property type="entry name" value="HTH_TETR_2"/>
    <property type="match status" value="1"/>
</dbReference>
<gene>
    <name evidence="4" type="ORF">SAMN05216215_10196</name>
</gene>
<evidence type="ECO:0000313" key="5">
    <source>
        <dbReference type="Proteomes" id="UP000199529"/>
    </source>
</evidence>
<dbReference type="Pfam" id="PF00440">
    <property type="entry name" value="TetR_N"/>
    <property type="match status" value="1"/>
</dbReference>
<proteinExistence type="predicted"/>
<dbReference type="EMBL" id="FNOK01000019">
    <property type="protein sequence ID" value="SDY04350.1"/>
    <property type="molecule type" value="Genomic_DNA"/>
</dbReference>
<dbReference type="Gene3D" id="1.10.357.10">
    <property type="entry name" value="Tetracycline Repressor, domain 2"/>
    <property type="match status" value="1"/>
</dbReference>
<organism evidence="4 5">
    <name type="scientific">Saccharopolyspora shandongensis</name>
    <dbReference type="NCBI Taxonomy" id="418495"/>
    <lineage>
        <taxon>Bacteria</taxon>
        <taxon>Bacillati</taxon>
        <taxon>Actinomycetota</taxon>
        <taxon>Actinomycetes</taxon>
        <taxon>Pseudonocardiales</taxon>
        <taxon>Pseudonocardiaceae</taxon>
        <taxon>Saccharopolyspora</taxon>
    </lineage>
</organism>
<evidence type="ECO:0000256" key="2">
    <source>
        <dbReference type="PROSITE-ProRule" id="PRU00335"/>
    </source>
</evidence>
<dbReference type="PANTHER" id="PTHR30055:SF226">
    <property type="entry name" value="HTH-TYPE TRANSCRIPTIONAL REGULATOR PKSA"/>
    <property type="match status" value="1"/>
</dbReference>
<name>A0A1H3GMT9_9PSEU</name>
<dbReference type="STRING" id="418495.SAMN05216215_10196"/>
<keyword evidence="1 2" id="KW-0238">DNA-binding</keyword>
<accession>A0A1H3GMT9</accession>
<evidence type="ECO:0000259" key="3">
    <source>
        <dbReference type="PROSITE" id="PS50977"/>
    </source>
</evidence>
<dbReference type="PRINTS" id="PR00455">
    <property type="entry name" value="HTHTETR"/>
</dbReference>
<dbReference type="InterPro" id="IPR001647">
    <property type="entry name" value="HTH_TetR"/>
</dbReference>
<evidence type="ECO:0000313" key="4">
    <source>
        <dbReference type="EMBL" id="SDY04350.1"/>
    </source>
</evidence>
<dbReference type="InterPro" id="IPR009057">
    <property type="entry name" value="Homeodomain-like_sf"/>
</dbReference>